<feature type="transmembrane region" description="Helical" evidence="1">
    <location>
        <begin position="573"/>
        <end position="590"/>
    </location>
</feature>
<evidence type="ECO:0000313" key="3">
    <source>
        <dbReference type="EMBL" id="VVC26358.1"/>
    </source>
</evidence>
<dbReference type="Proteomes" id="UP000325440">
    <property type="component" value="Unassembled WGS sequence"/>
</dbReference>
<dbReference type="Pfam" id="PF09773">
    <property type="entry name" value="Meckelin"/>
    <property type="match status" value="1"/>
</dbReference>
<gene>
    <name evidence="3" type="ORF">CINCED_3A024491</name>
</gene>
<feature type="transmembrane region" description="Helical" evidence="1">
    <location>
        <begin position="532"/>
        <end position="553"/>
    </location>
</feature>
<keyword evidence="1" id="KW-0812">Transmembrane</keyword>
<keyword evidence="1" id="KW-0472">Membrane</keyword>
<feature type="chain" id="PRO_5022885229" evidence="2">
    <location>
        <begin position="19"/>
        <end position="957"/>
    </location>
</feature>
<evidence type="ECO:0000256" key="2">
    <source>
        <dbReference type="SAM" id="SignalP"/>
    </source>
</evidence>
<evidence type="ECO:0000313" key="4">
    <source>
        <dbReference type="Proteomes" id="UP000325440"/>
    </source>
</evidence>
<accession>A0A5E4M7J4</accession>
<keyword evidence="1" id="KW-1133">Transmembrane helix</keyword>
<organism evidence="3 4">
    <name type="scientific">Cinara cedri</name>
    <dbReference type="NCBI Taxonomy" id="506608"/>
    <lineage>
        <taxon>Eukaryota</taxon>
        <taxon>Metazoa</taxon>
        <taxon>Ecdysozoa</taxon>
        <taxon>Arthropoda</taxon>
        <taxon>Hexapoda</taxon>
        <taxon>Insecta</taxon>
        <taxon>Pterygota</taxon>
        <taxon>Neoptera</taxon>
        <taxon>Paraneoptera</taxon>
        <taxon>Hemiptera</taxon>
        <taxon>Sternorrhyncha</taxon>
        <taxon>Aphidomorpha</taxon>
        <taxon>Aphidoidea</taxon>
        <taxon>Aphididae</taxon>
        <taxon>Lachninae</taxon>
        <taxon>Cinara</taxon>
    </lineage>
</organism>
<dbReference type="OrthoDB" id="419138at2759"/>
<name>A0A5E4M7J4_9HEMI</name>
<feature type="transmembrane region" description="Helical" evidence="1">
    <location>
        <begin position="645"/>
        <end position="663"/>
    </location>
</feature>
<feature type="transmembrane region" description="Helical" evidence="1">
    <location>
        <begin position="683"/>
        <end position="706"/>
    </location>
</feature>
<dbReference type="PANTHER" id="PTHR21274">
    <property type="entry name" value="MECKELIN"/>
    <property type="match status" value="1"/>
</dbReference>
<keyword evidence="2" id="KW-0732">Signal</keyword>
<dbReference type="GO" id="GO:0060271">
    <property type="term" value="P:cilium assembly"/>
    <property type="evidence" value="ECO:0007669"/>
    <property type="project" value="InterPro"/>
</dbReference>
<protein>
    <submittedName>
        <fullName evidence="3">Meckelin</fullName>
    </submittedName>
</protein>
<dbReference type="AlphaFoldDB" id="A0A5E4M7J4"/>
<sequence length="957" mass="110034">MELYFFIFILNLVKFCSSNGEIVTYIVPGNCSEREYYVPSILSCTLCDDYQKSSIDRLSCICEKNSRIVNKVMEFFSCEPCPSNTTTSLDRLHCLKKSNITCGTKDIELETEANGSSMISKSCVRCSPGTSPSFDRTKCLPCLVENCTCPPTSHELLLDGTLCVFRPNLTLWPDETETHLIEYDIIDVEVESDYLKKHLRALLYKCVKAKHRTSCEALGNLCTVHMYKDERKVNPCKVFKDYRRIPTSSDADRLPLPWIYYGEGDASIVLNRKKITSKYSIKPERHNSNLQLIAARYYLNGSLNSVSKLRPIELQLCPGLWNDIELAFRFGARYFHTCNIPAKQLIKAGNPEPIFYDFYLQYNDSKKSMLYAIPLLVRNIKVGATYPNTGRDMSQWLLTRRMFLMDQFSGISVKNHGLPNVIQYLKSIKLVVQAQREIENEGNIYPPFMVLEYGQITDENISLNKVFSVTFAVEFYMENDILHYVDMSLGILSGCVFIWSCIHTWSESKRCGRTAIDLWTVGQFTITCCSHFANMIFAVCLLLAIHTLVFYKAQNVVYILLPSQDLEVVVNRYVIIAFILKIVELVRLIWKQTAIDIFLVDWEKPRISPNQKQNGILASQKQTVSIWRSYFVANEWAEIQTKRKISLPLQLLFTVLLLKIYGLENWAVAEPEVHLTQTPYRPISQLLGLGMLFIVFSIVYVVQWLLTVAIYERYINNCIQQFVDICSLANISVFILSAEFFGYYIHGRSAHGFSDTDMESLIGQLRREEDNMVRHRGLVPGTENQTFEMTVPSSLRTYYQRVMAPLNSIQSKQISGSSFRIKKVDKTDMVKIGQAYNNMNKFLAAFLDHALKDLDYEIREKTFVEKLLGIEYSDPLDKGVFFLDDGHSFDQVIFYGNECTLVIFDLMMISFFYVLTENIIIAAMFTGCITKVMSVIRTKFGKRNLAKKTLIDERFLI</sequence>
<reference evidence="3 4" key="1">
    <citation type="submission" date="2019-08" db="EMBL/GenBank/DDBJ databases">
        <authorList>
            <person name="Alioto T."/>
            <person name="Alioto T."/>
            <person name="Gomez Garrido J."/>
        </authorList>
    </citation>
    <scope>NUCLEOTIDE SEQUENCE [LARGE SCALE GENOMIC DNA]</scope>
</reference>
<dbReference type="EMBL" id="CABPRJ010000030">
    <property type="protein sequence ID" value="VVC26358.1"/>
    <property type="molecule type" value="Genomic_DNA"/>
</dbReference>
<dbReference type="GO" id="GO:0036038">
    <property type="term" value="C:MKS complex"/>
    <property type="evidence" value="ECO:0007669"/>
    <property type="project" value="InterPro"/>
</dbReference>
<proteinExistence type="predicted"/>
<feature type="transmembrane region" description="Helical" evidence="1">
    <location>
        <begin position="481"/>
        <end position="502"/>
    </location>
</feature>
<dbReference type="InterPro" id="IPR019170">
    <property type="entry name" value="Meckelin"/>
</dbReference>
<feature type="signal peptide" evidence="2">
    <location>
        <begin position="1"/>
        <end position="18"/>
    </location>
</feature>
<feature type="transmembrane region" description="Helical" evidence="1">
    <location>
        <begin position="919"/>
        <end position="938"/>
    </location>
</feature>
<keyword evidence="4" id="KW-1185">Reference proteome</keyword>
<dbReference type="PANTHER" id="PTHR21274:SF0">
    <property type="entry name" value="MECKELIN"/>
    <property type="match status" value="1"/>
</dbReference>
<evidence type="ECO:0000256" key="1">
    <source>
        <dbReference type="SAM" id="Phobius"/>
    </source>
</evidence>